<feature type="signal peptide" evidence="4">
    <location>
        <begin position="1"/>
        <end position="24"/>
    </location>
</feature>
<name>A0AAJ1CYK2_PANAN</name>
<dbReference type="GO" id="GO:0015288">
    <property type="term" value="F:porin activity"/>
    <property type="evidence" value="ECO:0007669"/>
    <property type="project" value="TreeGrafter"/>
</dbReference>
<dbReference type="GO" id="GO:0016020">
    <property type="term" value="C:membrane"/>
    <property type="evidence" value="ECO:0007669"/>
    <property type="project" value="InterPro"/>
</dbReference>
<dbReference type="Pfam" id="PF03573">
    <property type="entry name" value="OprD"/>
    <property type="match status" value="1"/>
</dbReference>
<protein>
    <submittedName>
        <fullName evidence="5">Membrane-associated protein UidC</fullName>
    </submittedName>
</protein>
<evidence type="ECO:0000256" key="1">
    <source>
        <dbReference type="ARBA" id="ARBA00009075"/>
    </source>
</evidence>
<organism evidence="5 6">
    <name type="scientific">Pantoea ananas</name>
    <name type="common">Erwinia uredovora</name>
    <dbReference type="NCBI Taxonomy" id="553"/>
    <lineage>
        <taxon>Bacteria</taxon>
        <taxon>Pseudomonadati</taxon>
        <taxon>Pseudomonadota</taxon>
        <taxon>Gammaproteobacteria</taxon>
        <taxon>Enterobacterales</taxon>
        <taxon>Erwiniaceae</taxon>
        <taxon>Pantoea</taxon>
    </lineage>
</organism>
<dbReference type="PANTHER" id="PTHR34596:SF2">
    <property type="entry name" value="CHITOPORIN"/>
    <property type="match status" value="1"/>
</dbReference>
<evidence type="ECO:0000313" key="6">
    <source>
        <dbReference type="Proteomes" id="UP001208888"/>
    </source>
</evidence>
<dbReference type="AlphaFoldDB" id="A0AAJ1CYK2"/>
<dbReference type="InterPro" id="IPR005318">
    <property type="entry name" value="OM_porin_bac"/>
</dbReference>
<dbReference type="InterPro" id="IPR023614">
    <property type="entry name" value="Porin_dom_sf"/>
</dbReference>
<gene>
    <name evidence="5" type="ORF">NB703_002108</name>
</gene>
<reference evidence="5" key="1">
    <citation type="submission" date="2022-06" db="EMBL/GenBank/DDBJ databases">
        <title>Dynamics of rice microbiomes reveals core vertical transmitted seed endophytes.</title>
        <authorList>
            <person name="Liao K."/>
            <person name="Zhang X."/>
        </authorList>
    </citation>
    <scope>NUCLEOTIDE SEQUENCE</scope>
    <source>
        <strain evidence="5">JT1-17</strain>
    </source>
</reference>
<dbReference type="Proteomes" id="UP001208888">
    <property type="component" value="Unassembled WGS sequence"/>
</dbReference>
<dbReference type="PANTHER" id="PTHR34596">
    <property type="entry name" value="CHITOPORIN"/>
    <property type="match status" value="1"/>
</dbReference>
<evidence type="ECO:0000256" key="2">
    <source>
        <dbReference type="ARBA" id="ARBA00022448"/>
    </source>
</evidence>
<evidence type="ECO:0000256" key="3">
    <source>
        <dbReference type="ARBA" id="ARBA00022729"/>
    </source>
</evidence>
<accession>A0AAJ1CYK2</accession>
<comment type="caution">
    <text evidence="5">The sequence shown here is derived from an EMBL/GenBank/DDBJ whole genome shotgun (WGS) entry which is preliminary data.</text>
</comment>
<evidence type="ECO:0000256" key="4">
    <source>
        <dbReference type="SAM" id="SignalP"/>
    </source>
</evidence>
<dbReference type="NCBIfam" id="NF008479">
    <property type="entry name" value="PRK11379.1"/>
    <property type="match status" value="1"/>
</dbReference>
<keyword evidence="2" id="KW-0813">Transport</keyword>
<comment type="similarity">
    <text evidence="1">Belongs to the outer membrane porin (Opr) (TC 1.B.25) family.</text>
</comment>
<evidence type="ECO:0000313" key="5">
    <source>
        <dbReference type="EMBL" id="MCW0344015.1"/>
    </source>
</evidence>
<dbReference type="EMBL" id="JANFVX010000006">
    <property type="protein sequence ID" value="MCW0344015.1"/>
    <property type="molecule type" value="Genomic_DNA"/>
</dbReference>
<sequence>MMMKTKKFTIALLLLAFTSPLLQAADINDDEDALRIRLKNDFRRAHRPSAGHYEENIYGWVQGAMIDANSHYYSDLIGIEAGAYYVYKLGAKEQWSTRGYLADHDSFGLVTGAIKLKPQDNIHLKIGRFGTDNGYGSLPYRIPLIASGSTRTMPTLSEGVLGRYQPDDNIDLWAMYRTRVFLWPDAAVGVRNEGIYNTSTGRYETKRARSFLAGSWHDKNSRYSLGGSWQDDVSSQYQAMIEKKFLLENKNAIKVELLAFHALLNGVSRTQSYHNNTQVYSGQITYSMPKISFFGAAGMVTHAMNGIGSNVDTDIGYPNSLSIDRNKEDMFSLQAGAQYFFQPNLSVMLAPLITRGYEDTRRTIRMNGRGILAGVFYNVQEGPLSGLKMYVASDVAKEKRDGSSLGNNLYYWDVKAGIQYDFMLK</sequence>
<keyword evidence="3 4" id="KW-0732">Signal</keyword>
<proteinExistence type="inferred from homology"/>
<feature type="chain" id="PRO_5042563113" evidence="4">
    <location>
        <begin position="25"/>
        <end position="425"/>
    </location>
</feature>
<dbReference type="Gene3D" id="2.40.160.10">
    <property type="entry name" value="Porin"/>
    <property type="match status" value="1"/>
</dbReference>